<protein>
    <submittedName>
        <fullName evidence="1">Uncharacterized protein</fullName>
    </submittedName>
</protein>
<sequence>MLYEAKTFRCRKCLNLSYRSQKETDSERAIRRAEKVRERLGWRAGILCPNGGKPKGMHHRTFFTLTSLQHHLQQQAMGGLLAAIDRLN</sequence>
<name>A0ABT7H9N0_9GAMM</name>
<evidence type="ECO:0000313" key="2">
    <source>
        <dbReference type="Proteomes" id="UP001223547"/>
    </source>
</evidence>
<accession>A0ABT7H9N0</accession>
<reference evidence="1 2" key="1">
    <citation type="submission" date="2023-05" db="EMBL/GenBank/DDBJ databases">
        <title>Marinobacter albus sp. nov., a marine bacterium isolated from sand in a coastal intertidal zone of huludao.</title>
        <authorList>
            <person name="Deng T."/>
        </authorList>
    </citation>
    <scope>NUCLEOTIDE SEQUENCE [LARGE SCALE GENOMIC DNA]</scope>
    <source>
        <strain evidence="1 2">M216</strain>
    </source>
</reference>
<comment type="caution">
    <text evidence="1">The sequence shown here is derived from an EMBL/GenBank/DDBJ whole genome shotgun (WGS) entry which is preliminary data.</text>
</comment>
<organism evidence="1 2">
    <name type="scientific">Marinobacter albus</name>
    <dbReference type="NCBI Taxonomy" id="3030833"/>
    <lineage>
        <taxon>Bacteria</taxon>
        <taxon>Pseudomonadati</taxon>
        <taxon>Pseudomonadota</taxon>
        <taxon>Gammaproteobacteria</taxon>
        <taxon>Pseudomonadales</taxon>
        <taxon>Marinobacteraceae</taxon>
        <taxon>Marinobacter</taxon>
    </lineage>
</organism>
<keyword evidence="2" id="KW-1185">Reference proteome</keyword>
<dbReference type="Proteomes" id="UP001223547">
    <property type="component" value="Unassembled WGS sequence"/>
</dbReference>
<proteinExistence type="predicted"/>
<dbReference type="EMBL" id="JASSQD010000001">
    <property type="protein sequence ID" value="MDK9556657.1"/>
    <property type="molecule type" value="Genomic_DNA"/>
</dbReference>
<evidence type="ECO:0000313" key="1">
    <source>
        <dbReference type="EMBL" id="MDK9556657.1"/>
    </source>
</evidence>
<dbReference type="RefSeq" id="WP_285367213.1">
    <property type="nucleotide sequence ID" value="NZ_JASSQD010000001.1"/>
</dbReference>
<gene>
    <name evidence="1" type="ORF">QQF73_03395</name>
</gene>